<proteinExistence type="predicted"/>
<keyword evidence="5" id="KW-1185">Reference proteome</keyword>
<dbReference type="Proteomes" id="UP001229862">
    <property type="component" value="Chromosome"/>
</dbReference>
<evidence type="ECO:0000313" key="4">
    <source>
        <dbReference type="EMBL" id="WML86587.1"/>
    </source>
</evidence>
<reference evidence="4 5" key="1">
    <citation type="submission" date="2023-08" db="EMBL/GenBank/DDBJ databases">
        <title>New molecular markers tilS and rpoB for phylogenetic and monitoring studies of the genus Thiothrix biodiversity.</title>
        <authorList>
            <person name="Ravin N.V."/>
            <person name="Smolyakov D."/>
            <person name="Markov N.D."/>
            <person name="Beletsky A.V."/>
            <person name="Mardanov A.V."/>
            <person name="Rudenko T.S."/>
            <person name="Grabovich M.Y."/>
        </authorList>
    </citation>
    <scope>NUCLEOTIDE SEQUENCE</scope>
    <source>
        <strain evidence="4">DNT52</strain>
        <strain evidence="3 5">H33</strain>
    </source>
</reference>
<dbReference type="InterPro" id="IPR045794">
    <property type="entry name" value="Trypco1"/>
</dbReference>
<evidence type="ECO:0000313" key="3">
    <source>
        <dbReference type="EMBL" id="MDQ5767955.1"/>
    </source>
</evidence>
<organism evidence="4">
    <name type="scientific">Thiothrix subterranea</name>
    <dbReference type="NCBI Taxonomy" id="2735563"/>
    <lineage>
        <taxon>Bacteria</taxon>
        <taxon>Pseudomonadati</taxon>
        <taxon>Pseudomonadota</taxon>
        <taxon>Gammaproteobacteria</taxon>
        <taxon>Thiotrichales</taxon>
        <taxon>Thiotrichaceae</taxon>
        <taxon>Thiothrix</taxon>
    </lineage>
</organism>
<feature type="domain" description="Trypsin-co-occurring" evidence="2">
    <location>
        <begin position="8"/>
        <end position="121"/>
    </location>
</feature>
<feature type="region of interest" description="Disordered" evidence="1">
    <location>
        <begin position="27"/>
        <end position="47"/>
    </location>
</feature>
<dbReference type="EMBL" id="JAVFKN010000004">
    <property type="protein sequence ID" value="MDQ5767955.1"/>
    <property type="molecule type" value="Genomic_DNA"/>
</dbReference>
<dbReference type="NCBIfam" id="NF041216">
    <property type="entry name" value="CU044_2847_fam"/>
    <property type="match status" value="1"/>
</dbReference>
<dbReference type="EMBL" id="CP133217">
    <property type="protein sequence ID" value="WML86587.1"/>
    <property type="molecule type" value="Genomic_DNA"/>
</dbReference>
<protein>
    <submittedName>
        <fullName evidence="4">CU044_2847 family protein</fullName>
    </submittedName>
</protein>
<accession>A0AA51QZ27</accession>
<dbReference type="AlphaFoldDB" id="A0AA51QZ27"/>
<dbReference type="Pfam" id="PF19493">
    <property type="entry name" value="Trypco1"/>
    <property type="match status" value="1"/>
</dbReference>
<dbReference type="RefSeq" id="WP_308134070.1">
    <property type="nucleotide sequence ID" value="NZ_CP133197.1"/>
</dbReference>
<dbReference type="Proteomes" id="UP001223336">
    <property type="component" value="Unassembled WGS sequence"/>
</dbReference>
<evidence type="ECO:0000313" key="5">
    <source>
        <dbReference type="Proteomes" id="UP001223336"/>
    </source>
</evidence>
<gene>
    <name evidence="3" type="ORF">RCC75_05415</name>
    <name evidence="4" type="ORF">RCG00_20165</name>
</gene>
<evidence type="ECO:0000259" key="2">
    <source>
        <dbReference type="Pfam" id="PF19493"/>
    </source>
</evidence>
<evidence type="ECO:0000256" key="1">
    <source>
        <dbReference type="SAM" id="MobiDB-lite"/>
    </source>
</evidence>
<name>A0AA51QZ27_9GAMM</name>
<sequence length="126" mass="13360">MATLKAMELENGQWVYVQVNENITFADTPTDPQPVTRGGGFERKGDTTRGLANQAHKAVDKLGDVIRAMSDTAAKALQDSAFGNVDKVTLEFGITLGGEAGIPFITSGKAEGSVNVTVEFSPKKDT</sequence>